<feature type="domain" description="BZIP" evidence="7">
    <location>
        <begin position="198"/>
        <end position="261"/>
    </location>
</feature>
<keyword evidence="3" id="KW-0804">Transcription</keyword>
<name>A0AAI8YS70_9PEZI</name>
<dbReference type="SMART" id="SM00338">
    <property type="entry name" value="BRLZ"/>
    <property type="match status" value="1"/>
</dbReference>
<feature type="coiled-coil region" evidence="5">
    <location>
        <begin position="223"/>
        <end position="257"/>
    </location>
</feature>
<dbReference type="InterPro" id="IPR051027">
    <property type="entry name" value="bZIP_transcription_factors"/>
</dbReference>
<dbReference type="Pfam" id="PF00170">
    <property type="entry name" value="bZIP_1"/>
    <property type="match status" value="1"/>
</dbReference>
<protein>
    <recommendedName>
        <fullName evidence="7">BZIP domain-containing protein</fullName>
    </recommendedName>
</protein>
<proteinExistence type="predicted"/>
<feature type="compositionally biased region" description="Polar residues" evidence="6">
    <location>
        <begin position="139"/>
        <end position="149"/>
    </location>
</feature>
<evidence type="ECO:0000256" key="6">
    <source>
        <dbReference type="SAM" id="MobiDB-lite"/>
    </source>
</evidence>
<evidence type="ECO:0000256" key="4">
    <source>
        <dbReference type="ARBA" id="ARBA00023242"/>
    </source>
</evidence>
<reference evidence="8" key="1">
    <citation type="submission" date="2023-11" db="EMBL/GenBank/DDBJ databases">
        <authorList>
            <person name="Alioto T."/>
            <person name="Alioto T."/>
            <person name="Gomez Garrido J."/>
        </authorList>
    </citation>
    <scope>NUCLEOTIDE SEQUENCE</scope>
</reference>
<keyword evidence="9" id="KW-1185">Reference proteome</keyword>
<dbReference type="GO" id="GO:0003700">
    <property type="term" value="F:DNA-binding transcription factor activity"/>
    <property type="evidence" value="ECO:0007669"/>
    <property type="project" value="InterPro"/>
</dbReference>
<evidence type="ECO:0000256" key="2">
    <source>
        <dbReference type="ARBA" id="ARBA00023015"/>
    </source>
</evidence>
<sequence length="380" mass="41230">MYSPRRGEAESAASAVTDSVFEPPSGFMFDDETALDAEEISNMQRNIASLNVMNHNDSGFPTMGAMHGNGMSEQFSPGFVNPFLFDQVDVSPDSPSWHAGSSTMDMRPQSMQEDIVNSRGASVAHHYGQVTPPDDSTPKAFSSMPTQHQPTPPAQSIPNAKSERARNAANQRHAKAKKARKDSGRSAGTPDDEGDEVEDKRERYREKNRVAAAKCRAKKKVNTDDLEQSAREVTAKNTRLKAEERELRDLFSSLRDQALAHDPTQGCTCQTIHQYNRHKAQETARGVMTGFGVQSPSQQSADSGSPSTIASSRTHSFSGGRSQSIKHPARAQSMVSAMGFAPPGTTTGDMMRQGLATASDGDGFSEYLHRSSDVQQGGFI</sequence>
<evidence type="ECO:0000259" key="7">
    <source>
        <dbReference type="PROSITE" id="PS50217"/>
    </source>
</evidence>
<dbReference type="EMBL" id="CAVMBE010000003">
    <property type="protein sequence ID" value="CAK3810725.1"/>
    <property type="molecule type" value="Genomic_DNA"/>
</dbReference>
<evidence type="ECO:0000313" key="8">
    <source>
        <dbReference type="EMBL" id="CAK3810725.1"/>
    </source>
</evidence>
<feature type="compositionally biased region" description="Basic and acidic residues" evidence="6">
    <location>
        <begin position="198"/>
        <end position="209"/>
    </location>
</feature>
<gene>
    <name evidence="8" type="ORF">LECACI_7A001017</name>
</gene>
<accession>A0AAI8YS70</accession>
<comment type="caution">
    <text evidence="8">The sequence shown here is derived from an EMBL/GenBank/DDBJ whole genome shotgun (WGS) entry which is preliminary data.</text>
</comment>
<dbReference type="InterPro" id="IPR004827">
    <property type="entry name" value="bZIP"/>
</dbReference>
<dbReference type="Gene3D" id="1.20.5.170">
    <property type="match status" value="1"/>
</dbReference>
<evidence type="ECO:0000256" key="1">
    <source>
        <dbReference type="ARBA" id="ARBA00004123"/>
    </source>
</evidence>
<dbReference type="AlphaFoldDB" id="A0AAI8YS70"/>
<keyword evidence="2" id="KW-0805">Transcription regulation</keyword>
<dbReference type="PROSITE" id="PS00036">
    <property type="entry name" value="BZIP_BASIC"/>
    <property type="match status" value="1"/>
</dbReference>
<keyword evidence="5" id="KW-0175">Coiled coil</keyword>
<dbReference type="PANTHER" id="PTHR19304">
    <property type="entry name" value="CYCLIC-AMP RESPONSE ELEMENT BINDING PROTEIN"/>
    <property type="match status" value="1"/>
</dbReference>
<dbReference type="PROSITE" id="PS50217">
    <property type="entry name" value="BZIP"/>
    <property type="match status" value="1"/>
</dbReference>
<keyword evidence="4" id="KW-0539">Nucleus</keyword>
<feature type="region of interest" description="Disordered" evidence="6">
    <location>
        <begin position="125"/>
        <end position="210"/>
    </location>
</feature>
<dbReference type="Proteomes" id="UP001296104">
    <property type="component" value="Unassembled WGS sequence"/>
</dbReference>
<dbReference type="SUPFAM" id="SSF57959">
    <property type="entry name" value="Leucine zipper domain"/>
    <property type="match status" value="1"/>
</dbReference>
<feature type="region of interest" description="Disordered" evidence="6">
    <location>
        <begin position="291"/>
        <end position="333"/>
    </location>
</feature>
<dbReference type="GO" id="GO:0005634">
    <property type="term" value="C:nucleus"/>
    <property type="evidence" value="ECO:0007669"/>
    <property type="project" value="UniProtKB-SubCell"/>
</dbReference>
<comment type="subcellular location">
    <subcellularLocation>
        <location evidence="1">Nucleus</location>
    </subcellularLocation>
</comment>
<evidence type="ECO:0000256" key="3">
    <source>
        <dbReference type="ARBA" id="ARBA00023163"/>
    </source>
</evidence>
<feature type="compositionally biased region" description="Polar residues" evidence="6">
    <location>
        <begin position="292"/>
        <end position="325"/>
    </location>
</feature>
<evidence type="ECO:0000256" key="5">
    <source>
        <dbReference type="SAM" id="Coils"/>
    </source>
</evidence>
<organism evidence="8 9">
    <name type="scientific">Lecanosticta acicola</name>
    <dbReference type="NCBI Taxonomy" id="111012"/>
    <lineage>
        <taxon>Eukaryota</taxon>
        <taxon>Fungi</taxon>
        <taxon>Dikarya</taxon>
        <taxon>Ascomycota</taxon>
        <taxon>Pezizomycotina</taxon>
        <taxon>Dothideomycetes</taxon>
        <taxon>Dothideomycetidae</taxon>
        <taxon>Mycosphaerellales</taxon>
        <taxon>Mycosphaerellaceae</taxon>
        <taxon>Lecanosticta</taxon>
    </lineage>
</organism>
<dbReference type="InterPro" id="IPR046347">
    <property type="entry name" value="bZIP_sf"/>
</dbReference>
<evidence type="ECO:0000313" key="9">
    <source>
        <dbReference type="Proteomes" id="UP001296104"/>
    </source>
</evidence>